<organism evidence="1">
    <name type="scientific">mine drainage metagenome</name>
    <dbReference type="NCBI Taxonomy" id="410659"/>
    <lineage>
        <taxon>unclassified sequences</taxon>
        <taxon>metagenomes</taxon>
        <taxon>ecological metagenomes</taxon>
    </lineage>
</organism>
<evidence type="ECO:0000313" key="1">
    <source>
        <dbReference type="EMBL" id="CBI11488.1"/>
    </source>
</evidence>
<dbReference type="EMBL" id="CABR01000146">
    <property type="protein sequence ID" value="CBI11488.1"/>
    <property type="molecule type" value="Genomic_DNA"/>
</dbReference>
<sequence>MGTVFDMQAFYRWLAEASDKELVQRHSILLVFIKNVETVSTRENAQFHLRKIEEEMLVRALK</sequence>
<gene>
    <name evidence="1" type="ORF">CARN7_2319</name>
</gene>
<name>E6QW65_9ZZZZ</name>
<comment type="caution">
    <text evidence="1">The sequence shown here is derived from an EMBL/GenBank/DDBJ whole genome shotgun (WGS) entry which is preliminary data.</text>
</comment>
<protein>
    <submittedName>
        <fullName evidence="1">Uncharacterized protein</fullName>
    </submittedName>
</protein>
<accession>E6QW65</accession>
<proteinExistence type="predicted"/>
<reference evidence="1" key="1">
    <citation type="submission" date="2009-10" db="EMBL/GenBank/DDBJ databases">
        <title>Diversity of trophic interactions inside an arsenic-rich microbial ecosystem.</title>
        <authorList>
            <person name="Bertin P.N."/>
            <person name="Heinrich-Salmeron A."/>
            <person name="Pelletier E."/>
            <person name="Goulhen-Chollet F."/>
            <person name="Arsene-Ploetze F."/>
            <person name="Gallien S."/>
            <person name="Calteau A."/>
            <person name="Vallenet D."/>
            <person name="Casiot C."/>
            <person name="Chane-Woon-Ming B."/>
            <person name="Giloteaux L."/>
            <person name="Barakat M."/>
            <person name="Bonnefoy V."/>
            <person name="Bruneel O."/>
            <person name="Chandler M."/>
            <person name="Cleiss J."/>
            <person name="Duran R."/>
            <person name="Elbaz-Poulichet F."/>
            <person name="Fonknechten N."/>
            <person name="Lauga B."/>
            <person name="Mornico D."/>
            <person name="Ortet P."/>
            <person name="Schaeffer C."/>
            <person name="Siguier P."/>
            <person name="Alexander Thil Smith A."/>
            <person name="Van Dorsselaer A."/>
            <person name="Weissenbach J."/>
            <person name="Medigue C."/>
            <person name="Le Paslier D."/>
        </authorList>
    </citation>
    <scope>NUCLEOTIDE SEQUENCE</scope>
</reference>
<dbReference type="AlphaFoldDB" id="E6QW65"/>